<reference evidence="12 13" key="2">
    <citation type="submission" date="2018-11" db="EMBL/GenBank/DDBJ databases">
        <authorList>
            <consortium name="Pathogen Informatics"/>
        </authorList>
    </citation>
    <scope>NUCLEOTIDE SEQUENCE [LARGE SCALE GENOMIC DNA]</scope>
</reference>
<feature type="transmembrane region" description="Helical" evidence="11">
    <location>
        <begin position="230"/>
        <end position="247"/>
    </location>
</feature>
<dbReference type="STRING" id="6216.A0A0R3SXA1"/>
<feature type="transmembrane region" description="Helical" evidence="11">
    <location>
        <begin position="20"/>
        <end position="41"/>
    </location>
</feature>
<evidence type="ECO:0000313" key="13">
    <source>
        <dbReference type="Proteomes" id="UP000274504"/>
    </source>
</evidence>
<dbReference type="InterPro" id="IPR007130">
    <property type="entry name" value="DAGAT"/>
</dbReference>
<evidence type="ECO:0000256" key="9">
    <source>
        <dbReference type="ARBA" id="ARBA00023136"/>
    </source>
</evidence>
<feature type="transmembrane region" description="Helical" evidence="11">
    <location>
        <begin position="53"/>
        <end position="75"/>
    </location>
</feature>
<gene>
    <name evidence="12" type="ORF">HDID_LOCUS10357</name>
</gene>
<dbReference type="PANTHER" id="PTHR12317:SF79">
    <property type="entry name" value="ACYLTRANSFERASE"/>
    <property type="match status" value="1"/>
</dbReference>
<feature type="transmembrane region" description="Helical" evidence="11">
    <location>
        <begin position="259"/>
        <end position="279"/>
    </location>
</feature>
<dbReference type="AlphaFoldDB" id="A0A0R3SXA1"/>
<comment type="subcellular location">
    <subcellularLocation>
        <location evidence="1">Endoplasmic reticulum membrane</location>
        <topology evidence="1">Multi-pass membrane protein</topology>
    </subcellularLocation>
</comment>
<dbReference type="CDD" id="cd07987">
    <property type="entry name" value="LPLAT_MGAT-like"/>
    <property type="match status" value="1"/>
</dbReference>
<proteinExistence type="inferred from homology"/>
<evidence type="ECO:0000313" key="14">
    <source>
        <dbReference type="WBParaSite" id="HDID_0001035901-mRNA-1"/>
    </source>
</evidence>
<dbReference type="EMBL" id="UYSG01011637">
    <property type="protein sequence ID" value="VDL63157.1"/>
    <property type="molecule type" value="Genomic_DNA"/>
</dbReference>
<evidence type="ECO:0000256" key="1">
    <source>
        <dbReference type="ARBA" id="ARBA00004477"/>
    </source>
</evidence>
<dbReference type="WBParaSite" id="HDID_0001035901-mRNA-1">
    <property type="protein sequence ID" value="HDID_0001035901-mRNA-1"/>
    <property type="gene ID" value="HDID_0001035901"/>
</dbReference>
<protein>
    <submittedName>
        <fullName evidence="14">Acyltransferase</fullName>
    </submittedName>
</protein>
<keyword evidence="7 11" id="KW-1133">Transmembrane helix</keyword>
<dbReference type="Proteomes" id="UP000274504">
    <property type="component" value="Unassembled WGS sequence"/>
</dbReference>
<comment type="similarity">
    <text evidence="2">Belongs to the diacylglycerol acyltransferase family.</text>
</comment>
<evidence type="ECO:0000313" key="12">
    <source>
        <dbReference type="EMBL" id="VDL63157.1"/>
    </source>
</evidence>
<keyword evidence="4" id="KW-0808">Transferase</keyword>
<evidence type="ECO:0000256" key="3">
    <source>
        <dbReference type="ARBA" id="ARBA00022516"/>
    </source>
</evidence>
<keyword evidence="9 11" id="KW-0472">Membrane</keyword>
<dbReference type="GO" id="GO:0019432">
    <property type="term" value="P:triglyceride biosynthetic process"/>
    <property type="evidence" value="ECO:0007669"/>
    <property type="project" value="TreeGrafter"/>
</dbReference>
<evidence type="ECO:0000256" key="5">
    <source>
        <dbReference type="ARBA" id="ARBA00022692"/>
    </source>
</evidence>
<keyword evidence="6" id="KW-0256">Endoplasmic reticulum</keyword>
<name>A0A0R3SXA1_HYMDI</name>
<accession>A0A0R3SXA1</accession>
<evidence type="ECO:0000256" key="6">
    <source>
        <dbReference type="ARBA" id="ARBA00022824"/>
    </source>
</evidence>
<keyword evidence="5 11" id="KW-0812">Transmembrane</keyword>
<dbReference type="GO" id="GO:0005789">
    <property type="term" value="C:endoplasmic reticulum membrane"/>
    <property type="evidence" value="ECO:0007669"/>
    <property type="project" value="UniProtKB-SubCell"/>
</dbReference>
<evidence type="ECO:0000256" key="8">
    <source>
        <dbReference type="ARBA" id="ARBA00023098"/>
    </source>
</evidence>
<reference evidence="14" key="1">
    <citation type="submission" date="2017-02" db="UniProtKB">
        <authorList>
            <consortium name="WormBaseParasite"/>
        </authorList>
    </citation>
    <scope>IDENTIFICATION</scope>
</reference>
<evidence type="ECO:0000256" key="2">
    <source>
        <dbReference type="ARBA" id="ARBA00005420"/>
    </source>
</evidence>
<dbReference type="OrthoDB" id="264532at2759"/>
<dbReference type="PANTHER" id="PTHR12317">
    <property type="entry name" value="DIACYLGLYCEROL O-ACYLTRANSFERASE"/>
    <property type="match status" value="1"/>
</dbReference>
<keyword evidence="3" id="KW-0444">Lipid biosynthesis</keyword>
<evidence type="ECO:0000256" key="7">
    <source>
        <dbReference type="ARBA" id="ARBA00022989"/>
    </source>
</evidence>
<evidence type="ECO:0000256" key="11">
    <source>
        <dbReference type="SAM" id="Phobius"/>
    </source>
</evidence>
<keyword evidence="10" id="KW-0012">Acyltransferase</keyword>
<evidence type="ECO:0000256" key="4">
    <source>
        <dbReference type="ARBA" id="ARBA00022679"/>
    </source>
</evidence>
<dbReference type="GO" id="GO:0004144">
    <property type="term" value="F:diacylglycerol O-acyltransferase activity"/>
    <property type="evidence" value="ECO:0007669"/>
    <property type="project" value="TreeGrafter"/>
</dbReference>
<keyword evidence="8" id="KW-0443">Lipid metabolism</keyword>
<dbReference type="Pfam" id="PF03982">
    <property type="entry name" value="DAGAT"/>
    <property type="match status" value="4"/>
</dbReference>
<sequence>MTKVLGWYDHSVFYRFRARFSVLLFGCSVIFLPMLCLIYYVHLFLYPLFLMTFGHPIADSYSCYCFLIILLYTIYWTRDVDTPYRGGRRSKWWRSIGLWKWIAQYFPARLVVSDELRKWSNEQGQKDCENSDCIQLPSEFNYLLGYHPHGPFAMGALMAYGSESLRFSKIFPGITPYMATLNLHYNVPFYRDYAMSCAQPVLSTYFYFKHFIIPLSQAVYILSVDKITSIFWFIVWLVYTAYWIISYNWPNKGGIHSLWFRKLFLWRWAAAYFPAKLVISEEMKAWGRNFGRVVERNGQVSIYLPKKYNYLTGYHPHGPLSAGAMGTYGNDSLGFSRAFPGIRPHIATLNMQFNIPIYRDYCMLGGGVSVSRESLVYLLDKDISGKSGNLVAVSVGGATEALESRPGHYVLMLSRRRGFFRMALKTGAHLVPSIGFGETNMYDQVANPEGSTLRKIQEWFTKAFTLAPPLFYSTRVIPYRRPVTVVVGRPIVCERIPNPTDEQVDKLREQYKEELVQMFNKYRPLYDPTAEDIRFF</sequence>
<evidence type="ECO:0000256" key="10">
    <source>
        <dbReference type="ARBA" id="ARBA00023315"/>
    </source>
</evidence>
<organism evidence="14">
    <name type="scientific">Hymenolepis diminuta</name>
    <name type="common">Rat tapeworm</name>
    <dbReference type="NCBI Taxonomy" id="6216"/>
    <lineage>
        <taxon>Eukaryota</taxon>
        <taxon>Metazoa</taxon>
        <taxon>Spiralia</taxon>
        <taxon>Lophotrochozoa</taxon>
        <taxon>Platyhelminthes</taxon>
        <taxon>Cestoda</taxon>
        <taxon>Eucestoda</taxon>
        <taxon>Cyclophyllidea</taxon>
        <taxon>Hymenolepididae</taxon>
        <taxon>Hymenolepis</taxon>
    </lineage>
</organism>